<gene>
    <name evidence="1" type="ORF">UFOVP55_9</name>
</gene>
<proteinExistence type="predicted"/>
<protein>
    <submittedName>
        <fullName evidence="1">Uncharacterized protein</fullName>
    </submittedName>
</protein>
<reference evidence="1" key="1">
    <citation type="submission" date="2020-04" db="EMBL/GenBank/DDBJ databases">
        <authorList>
            <person name="Chiriac C."/>
            <person name="Salcher M."/>
            <person name="Ghai R."/>
            <person name="Kavagutti S V."/>
        </authorList>
    </citation>
    <scope>NUCLEOTIDE SEQUENCE</scope>
</reference>
<accession>A0A6J5KTI9</accession>
<organism evidence="1">
    <name type="scientific">uncultured Caudovirales phage</name>
    <dbReference type="NCBI Taxonomy" id="2100421"/>
    <lineage>
        <taxon>Viruses</taxon>
        <taxon>Duplodnaviria</taxon>
        <taxon>Heunggongvirae</taxon>
        <taxon>Uroviricota</taxon>
        <taxon>Caudoviricetes</taxon>
        <taxon>Peduoviridae</taxon>
        <taxon>Maltschvirus</taxon>
        <taxon>Maltschvirus maltsch</taxon>
    </lineage>
</organism>
<name>A0A6J5KTI9_9CAUD</name>
<sequence>MRYVLATLLMFPLTGCATLTGTTETNTSACAVWRDISWSKKDTDQTITEVKVNNARRDGYCTGK</sequence>
<evidence type="ECO:0000313" key="1">
    <source>
        <dbReference type="EMBL" id="CAB4124546.1"/>
    </source>
</evidence>
<dbReference type="EMBL" id="LR796185">
    <property type="protein sequence ID" value="CAB4124546.1"/>
    <property type="molecule type" value="Genomic_DNA"/>
</dbReference>